<dbReference type="OrthoDB" id="9803207at2"/>
<reference evidence="1 2" key="1">
    <citation type="journal article" date="2010" name="Stand. Genomic Sci.">
        <title>Complete genome sequence of Conexibacter woesei type strain (ID131577).</title>
        <authorList>
            <person name="Pukall R."/>
            <person name="Lapidus A."/>
            <person name="Glavina Del Rio T."/>
            <person name="Copeland A."/>
            <person name="Tice H."/>
            <person name="Cheng J.-F."/>
            <person name="Lucas S."/>
            <person name="Chen F."/>
            <person name="Nolan M."/>
            <person name="Bruce D."/>
            <person name="Goodwin L."/>
            <person name="Pitluck S."/>
            <person name="Mavromatis K."/>
            <person name="Ivanova N."/>
            <person name="Ovchinnikova G."/>
            <person name="Pati A."/>
            <person name="Chen A."/>
            <person name="Palaniappan K."/>
            <person name="Land M."/>
            <person name="Hauser L."/>
            <person name="Chang Y.-J."/>
            <person name="Jeffries C.D."/>
            <person name="Chain P."/>
            <person name="Meincke L."/>
            <person name="Sims D."/>
            <person name="Brettin T."/>
            <person name="Detter J.C."/>
            <person name="Rohde M."/>
            <person name="Goeker M."/>
            <person name="Bristow J."/>
            <person name="Eisen J.A."/>
            <person name="Markowitz V."/>
            <person name="Kyrpides N.C."/>
            <person name="Klenk H.-P."/>
            <person name="Hugenholtz P."/>
        </authorList>
    </citation>
    <scope>NUCLEOTIDE SEQUENCE [LARGE SCALE GENOMIC DNA]</scope>
    <source>
        <strain evidence="2">DSM 14684 / CIP 108061 / JCM 11494 / NBRC 100937 / ID131577</strain>
    </source>
</reference>
<gene>
    <name evidence="1" type="ordered locus">Cwoe_1809</name>
</gene>
<dbReference type="STRING" id="469383.Cwoe_1809"/>
<dbReference type="AlphaFoldDB" id="D3F260"/>
<name>D3F260_CONWI</name>
<accession>D3F260</accession>
<dbReference type="RefSeq" id="WP_012933286.1">
    <property type="nucleotide sequence ID" value="NC_013739.1"/>
</dbReference>
<dbReference type="KEGG" id="cwo:Cwoe_1809"/>
<organism evidence="1 2">
    <name type="scientific">Conexibacter woesei (strain DSM 14684 / CCUG 47730 / CIP 108061 / JCM 11494 / NBRC 100937 / ID131577)</name>
    <dbReference type="NCBI Taxonomy" id="469383"/>
    <lineage>
        <taxon>Bacteria</taxon>
        <taxon>Bacillati</taxon>
        <taxon>Actinomycetota</taxon>
        <taxon>Thermoleophilia</taxon>
        <taxon>Solirubrobacterales</taxon>
        <taxon>Conexibacteraceae</taxon>
        <taxon>Conexibacter</taxon>
    </lineage>
</organism>
<dbReference type="HOGENOM" id="CLU_138456_0_0_11"/>
<evidence type="ECO:0000313" key="2">
    <source>
        <dbReference type="Proteomes" id="UP000008229"/>
    </source>
</evidence>
<dbReference type="EMBL" id="CP001854">
    <property type="protein sequence ID" value="ADB50235.1"/>
    <property type="molecule type" value="Genomic_DNA"/>
</dbReference>
<dbReference type="eggNOG" id="ENOG5032SI8">
    <property type="taxonomic scope" value="Bacteria"/>
</dbReference>
<reference evidence="2" key="2">
    <citation type="submission" date="2010-01" db="EMBL/GenBank/DDBJ databases">
        <title>The complete genome of Conexibacter woesei DSM 14684.</title>
        <authorList>
            <consortium name="US DOE Joint Genome Institute (JGI-PGF)"/>
            <person name="Lucas S."/>
            <person name="Copeland A."/>
            <person name="Lapidus A."/>
            <person name="Glavina del Rio T."/>
            <person name="Dalin E."/>
            <person name="Tice H."/>
            <person name="Bruce D."/>
            <person name="Goodwin L."/>
            <person name="Pitluck S."/>
            <person name="Kyrpides N."/>
            <person name="Mavromatis K."/>
            <person name="Ivanova N."/>
            <person name="Mikhailova N."/>
            <person name="Chertkov O."/>
            <person name="Brettin T."/>
            <person name="Detter J.C."/>
            <person name="Han C."/>
            <person name="Larimer F."/>
            <person name="Land M."/>
            <person name="Hauser L."/>
            <person name="Markowitz V."/>
            <person name="Cheng J.-F."/>
            <person name="Hugenholtz P."/>
            <person name="Woyke T."/>
            <person name="Wu D."/>
            <person name="Pukall R."/>
            <person name="Steenblock K."/>
            <person name="Schneider S."/>
            <person name="Klenk H.-P."/>
            <person name="Eisen J.A."/>
        </authorList>
    </citation>
    <scope>NUCLEOTIDE SEQUENCE [LARGE SCALE GENOMIC DNA]</scope>
    <source>
        <strain evidence="2">DSM 14684 / CIP 108061 / JCM 11494 / NBRC 100937 / ID131577</strain>
    </source>
</reference>
<proteinExistence type="predicted"/>
<dbReference type="Proteomes" id="UP000008229">
    <property type="component" value="Chromosome"/>
</dbReference>
<sequence length="150" mass="15774">MPAPPEQQPSGAGAGAAADGAPREIFQYAILRAVPSLPRGEALNVGVVLHSRRHRFLAARTHVDRERLAALDPGLDLEALERHLAGVERIAAGDPSAGAVAQLDRSDRFGWLTAPSSALVQPSPVHTGLCDDPAATLDRLYAELVAPPAR</sequence>
<evidence type="ECO:0000313" key="1">
    <source>
        <dbReference type="EMBL" id="ADB50235.1"/>
    </source>
</evidence>
<evidence type="ECO:0008006" key="3">
    <source>
        <dbReference type="Google" id="ProtNLM"/>
    </source>
</evidence>
<dbReference type="InterPro" id="IPR021398">
    <property type="entry name" value="DUF3037"/>
</dbReference>
<dbReference type="Pfam" id="PF11236">
    <property type="entry name" value="DUF3037"/>
    <property type="match status" value="1"/>
</dbReference>
<protein>
    <recommendedName>
        <fullName evidence="3">DUF3037 domain-containing protein</fullName>
    </recommendedName>
</protein>
<keyword evidence="2" id="KW-1185">Reference proteome</keyword>